<evidence type="ECO:0000256" key="5">
    <source>
        <dbReference type="HAMAP-Rule" id="MF_01114"/>
    </source>
</evidence>
<dbReference type="Pfam" id="PF21982">
    <property type="entry name" value="RecX_HTH1"/>
    <property type="match status" value="1"/>
</dbReference>
<keyword evidence="9" id="KW-1185">Reference proteome</keyword>
<gene>
    <name evidence="5" type="primary">recX</name>
    <name evidence="8" type="ORF">AAAT05_08750</name>
</gene>
<dbReference type="Pfam" id="PF02631">
    <property type="entry name" value="RecX_HTH2"/>
    <property type="match status" value="1"/>
</dbReference>
<dbReference type="PANTHER" id="PTHR33602:SF1">
    <property type="entry name" value="REGULATORY PROTEIN RECX FAMILY PROTEIN"/>
    <property type="match status" value="1"/>
</dbReference>
<dbReference type="RefSeq" id="WP_349183122.1">
    <property type="nucleotide sequence ID" value="NZ_JBBNGS010000019.1"/>
</dbReference>
<feature type="domain" description="RecX second three-helical" evidence="6">
    <location>
        <begin position="126"/>
        <end position="160"/>
    </location>
</feature>
<dbReference type="EMBL" id="JBBNGS010000019">
    <property type="protein sequence ID" value="MEQ2638424.1"/>
    <property type="molecule type" value="Genomic_DNA"/>
</dbReference>
<dbReference type="HAMAP" id="MF_01114">
    <property type="entry name" value="RecX"/>
    <property type="match status" value="1"/>
</dbReference>
<evidence type="ECO:0000313" key="9">
    <source>
        <dbReference type="Proteomes" id="UP001478817"/>
    </source>
</evidence>
<comment type="subcellular location">
    <subcellularLocation>
        <location evidence="1 5">Cytoplasm</location>
    </subcellularLocation>
</comment>
<organism evidence="8 9">
    <name type="scientific">Paratractidigestivibacter faecalis</name>
    <dbReference type="NCBI Taxonomy" id="2292441"/>
    <lineage>
        <taxon>Bacteria</taxon>
        <taxon>Bacillati</taxon>
        <taxon>Actinomycetota</taxon>
        <taxon>Coriobacteriia</taxon>
        <taxon>Coriobacteriales</taxon>
        <taxon>Atopobiaceae</taxon>
        <taxon>Paratractidigestivibacter</taxon>
    </lineage>
</organism>
<reference evidence="8 9" key="1">
    <citation type="submission" date="2024-04" db="EMBL/GenBank/DDBJ databases">
        <title>Human intestinal bacterial collection.</title>
        <authorList>
            <person name="Pauvert C."/>
            <person name="Hitch T.C.A."/>
            <person name="Clavel T."/>
        </authorList>
    </citation>
    <scope>NUCLEOTIDE SEQUENCE [LARGE SCALE GENOMIC DNA]</scope>
    <source>
        <strain evidence="8 9">CLA-AA-H197</strain>
    </source>
</reference>
<dbReference type="InterPro" id="IPR003783">
    <property type="entry name" value="Regulatory_RecX"/>
</dbReference>
<name>A0ABV1IHP6_9ACTN</name>
<comment type="function">
    <text evidence="5">Modulates RecA activity.</text>
</comment>
<comment type="caution">
    <text evidence="8">The sequence shown here is derived from an EMBL/GenBank/DDBJ whole genome shotgun (WGS) entry which is preliminary data.</text>
</comment>
<dbReference type="Gene3D" id="1.10.10.10">
    <property type="entry name" value="Winged helix-like DNA-binding domain superfamily/Winged helix DNA-binding domain"/>
    <property type="match status" value="2"/>
</dbReference>
<keyword evidence="4 5" id="KW-0963">Cytoplasm</keyword>
<feature type="domain" description="RecX first three-helical" evidence="7">
    <location>
        <begin position="80"/>
        <end position="118"/>
    </location>
</feature>
<dbReference type="Proteomes" id="UP001478817">
    <property type="component" value="Unassembled WGS sequence"/>
</dbReference>
<protein>
    <recommendedName>
        <fullName evidence="3 5">Regulatory protein RecX</fullName>
    </recommendedName>
</protein>
<accession>A0ABV1IHP6</accession>
<evidence type="ECO:0000256" key="2">
    <source>
        <dbReference type="ARBA" id="ARBA00009695"/>
    </source>
</evidence>
<dbReference type="PANTHER" id="PTHR33602">
    <property type="entry name" value="REGULATORY PROTEIN RECX FAMILY PROTEIN"/>
    <property type="match status" value="1"/>
</dbReference>
<dbReference type="InterPro" id="IPR053924">
    <property type="entry name" value="RecX_HTH_2nd"/>
</dbReference>
<evidence type="ECO:0000259" key="6">
    <source>
        <dbReference type="Pfam" id="PF02631"/>
    </source>
</evidence>
<evidence type="ECO:0000256" key="4">
    <source>
        <dbReference type="ARBA" id="ARBA00022490"/>
    </source>
</evidence>
<evidence type="ECO:0000256" key="3">
    <source>
        <dbReference type="ARBA" id="ARBA00018111"/>
    </source>
</evidence>
<dbReference type="InterPro" id="IPR053926">
    <property type="entry name" value="RecX_HTH_1st"/>
</dbReference>
<evidence type="ECO:0000313" key="8">
    <source>
        <dbReference type="EMBL" id="MEQ2638424.1"/>
    </source>
</evidence>
<evidence type="ECO:0000259" key="7">
    <source>
        <dbReference type="Pfam" id="PF21982"/>
    </source>
</evidence>
<proteinExistence type="inferred from homology"/>
<dbReference type="InterPro" id="IPR036388">
    <property type="entry name" value="WH-like_DNA-bd_sf"/>
</dbReference>
<evidence type="ECO:0000256" key="1">
    <source>
        <dbReference type="ARBA" id="ARBA00004496"/>
    </source>
</evidence>
<sequence length="224" mass="24705">MCGLSFSWDVELPERGSASLGGRRPLATLVICSESHGQERIPIPKAVGRRLVPLLESDGEQPSGRSELLYRVRVISLELARSKAEELLNRRDYSSSELAAKLREAGYHPSVADEVVARFVEVGLLDDGRFAELFARSKAAAGWGRIKIERELARRGVDATQLEGWPSGYLEEDESETAFALASRRRLSGKNDFQKLVRFLCGRGFPMGVAMDAAKRVLAEAEEG</sequence>
<comment type="similarity">
    <text evidence="2 5">Belongs to the RecX family.</text>
</comment>